<keyword evidence="5 7" id="KW-0472">Membrane</keyword>
<dbReference type="EC" id="2.3.1.225" evidence="7"/>
<accession>A0ABN9TKD4</accession>
<evidence type="ECO:0000256" key="5">
    <source>
        <dbReference type="ARBA" id="ARBA00023136"/>
    </source>
</evidence>
<feature type="domain" description="Palmitoyltransferase DHHC" evidence="9">
    <location>
        <begin position="117"/>
        <end position="180"/>
    </location>
</feature>
<evidence type="ECO:0000313" key="10">
    <source>
        <dbReference type="EMBL" id="CAK0846051.1"/>
    </source>
</evidence>
<dbReference type="Proteomes" id="UP001189429">
    <property type="component" value="Unassembled WGS sequence"/>
</dbReference>
<evidence type="ECO:0000256" key="6">
    <source>
        <dbReference type="ARBA" id="ARBA00023315"/>
    </source>
</evidence>
<feature type="region of interest" description="Disordered" evidence="8">
    <location>
        <begin position="264"/>
        <end position="298"/>
    </location>
</feature>
<keyword evidence="3 7" id="KW-0812">Transmembrane</keyword>
<comment type="subcellular location">
    <subcellularLocation>
        <location evidence="1">Membrane</location>
        <topology evidence="1">Multi-pass membrane protein</topology>
    </subcellularLocation>
</comment>
<evidence type="ECO:0000256" key="3">
    <source>
        <dbReference type="ARBA" id="ARBA00022692"/>
    </source>
</evidence>
<feature type="compositionally biased region" description="Low complexity" evidence="8">
    <location>
        <begin position="274"/>
        <end position="285"/>
    </location>
</feature>
<dbReference type="InterPro" id="IPR039859">
    <property type="entry name" value="PFA4/ZDH16/20/ERF2-like"/>
</dbReference>
<keyword evidence="2 7" id="KW-0808">Transferase</keyword>
<evidence type="ECO:0000256" key="8">
    <source>
        <dbReference type="SAM" id="MobiDB-lite"/>
    </source>
</evidence>
<dbReference type="EMBL" id="CAUYUJ010014789">
    <property type="protein sequence ID" value="CAK0846051.1"/>
    <property type="molecule type" value="Genomic_DNA"/>
</dbReference>
<dbReference type="PANTHER" id="PTHR22883:SF203">
    <property type="entry name" value="PALMITOYLTRANSFERASE"/>
    <property type="match status" value="1"/>
</dbReference>
<keyword evidence="6 7" id="KW-0012">Acyltransferase</keyword>
<reference evidence="10" key="1">
    <citation type="submission" date="2023-10" db="EMBL/GenBank/DDBJ databases">
        <authorList>
            <person name="Chen Y."/>
            <person name="Shah S."/>
            <person name="Dougan E. K."/>
            <person name="Thang M."/>
            <person name="Chan C."/>
        </authorList>
    </citation>
    <scope>NUCLEOTIDE SEQUENCE [LARGE SCALE GENOMIC DNA]</scope>
</reference>
<dbReference type="Pfam" id="PF01529">
    <property type="entry name" value="DHHC"/>
    <property type="match status" value="1"/>
</dbReference>
<evidence type="ECO:0000256" key="1">
    <source>
        <dbReference type="ARBA" id="ARBA00004141"/>
    </source>
</evidence>
<dbReference type="InterPro" id="IPR001594">
    <property type="entry name" value="Palmitoyltrfase_DHHC"/>
</dbReference>
<sequence>MGSGFDLAPRRRRHGFHAPYSLRQLIAGGVVLADGVLYGAAIAISLEPTVPERLLTVLFYLQWVALAVFGLSAMAIDTADPEVLDDGPDELRTNPVLRVVAMALLIDPGVEKERDRPHCTRGCSRLVNVRSRHCWECNKCVSGFDHHCPWLNNCIGKRNYRVFLVAICLVATTLSTLLLGGAVLLLRGLWAPLAVVSFNVPLLVLDLHLVGYHCYLPASASVSDGDPLRATASVDSGRSGWKLPTHSHLVGQAEESCQDLADGTARLEGGSAGPAGAPGVPGAWPCDAEHAPSPADIV</sequence>
<keyword evidence="4 7" id="KW-1133">Transmembrane helix</keyword>
<evidence type="ECO:0000313" key="11">
    <source>
        <dbReference type="Proteomes" id="UP001189429"/>
    </source>
</evidence>
<dbReference type="PANTHER" id="PTHR22883">
    <property type="entry name" value="ZINC FINGER DHHC DOMAIN CONTAINING PROTEIN"/>
    <property type="match status" value="1"/>
</dbReference>
<feature type="transmembrane region" description="Helical" evidence="7">
    <location>
        <begin position="162"/>
        <end position="183"/>
    </location>
</feature>
<evidence type="ECO:0000256" key="4">
    <source>
        <dbReference type="ARBA" id="ARBA00022989"/>
    </source>
</evidence>
<feature type="transmembrane region" description="Helical" evidence="7">
    <location>
        <begin position="21"/>
        <end position="45"/>
    </location>
</feature>
<comment type="domain">
    <text evidence="7">The DHHC domain is required for palmitoyltransferase activity.</text>
</comment>
<evidence type="ECO:0000256" key="2">
    <source>
        <dbReference type="ARBA" id="ARBA00022679"/>
    </source>
</evidence>
<comment type="caution">
    <text evidence="10">The sequence shown here is derived from an EMBL/GenBank/DDBJ whole genome shotgun (WGS) entry which is preliminary data.</text>
</comment>
<organism evidence="10 11">
    <name type="scientific">Prorocentrum cordatum</name>
    <dbReference type="NCBI Taxonomy" id="2364126"/>
    <lineage>
        <taxon>Eukaryota</taxon>
        <taxon>Sar</taxon>
        <taxon>Alveolata</taxon>
        <taxon>Dinophyceae</taxon>
        <taxon>Prorocentrales</taxon>
        <taxon>Prorocentraceae</taxon>
        <taxon>Prorocentrum</taxon>
    </lineage>
</organism>
<gene>
    <name evidence="10" type="ORF">PCOR1329_LOCUS39658</name>
</gene>
<dbReference type="PROSITE" id="PS50216">
    <property type="entry name" value="DHHC"/>
    <property type="match status" value="1"/>
</dbReference>
<evidence type="ECO:0000256" key="7">
    <source>
        <dbReference type="RuleBase" id="RU079119"/>
    </source>
</evidence>
<keyword evidence="11" id="KW-1185">Reference proteome</keyword>
<feature type="transmembrane region" description="Helical" evidence="7">
    <location>
        <begin position="57"/>
        <end position="76"/>
    </location>
</feature>
<name>A0ABN9TKD4_9DINO</name>
<comment type="catalytic activity">
    <reaction evidence="7">
        <text>L-cysteinyl-[protein] + hexadecanoyl-CoA = S-hexadecanoyl-L-cysteinyl-[protein] + CoA</text>
        <dbReference type="Rhea" id="RHEA:36683"/>
        <dbReference type="Rhea" id="RHEA-COMP:10131"/>
        <dbReference type="Rhea" id="RHEA-COMP:11032"/>
        <dbReference type="ChEBI" id="CHEBI:29950"/>
        <dbReference type="ChEBI" id="CHEBI:57287"/>
        <dbReference type="ChEBI" id="CHEBI:57379"/>
        <dbReference type="ChEBI" id="CHEBI:74151"/>
        <dbReference type="EC" id="2.3.1.225"/>
    </reaction>
</comment>
<proteinExistence type="inferred from homology"/>
<evidence type="ECO:0000259" key="9">
    <source>
        <dbReference type="Pfam" id="PF01529"/>
    </source>
</evidence>
<comment type="similarity">
    <text evidence="7">Belongs to the DHHC palmitoyltransferase family.</text>
</comment>
<protein>
    <recommendedName>
        <fullName evidence="7">Palmitoyltransferase</fullName>
        <ecNumber evidence="7">2.3.1.225</ecNumber>
    </recommendedName>
</protein>
<feature type="transmembrane region" description="Helical" evidence="7">
    <location>
        <begin position="189"/>
        <end position="210"/>
    </location>
</feature>